<dbReference type="Pfam" id="PF00512">
    <property type="entry name" value="HisKA"/>
    <property type="match status" value="1"/>
</dbReference>
<evidence type="ECO:0000313" key="12">
    <source>
        <dbReference type="EMBL" id="SKA26576.1"/>
    </source>
</evidence>
<dbReference type="GO" id="GO:0000155">
    <property type="term" value="F:phosphorelay sensor kinase activity"/>
    <property type="evidence" value="ECO:0007669"/>
    <property type="project" value="InterPro"/>
</dbReference>
<protein>
    <recommendedName>
        <fullName evidence="3">histidine kinase</fullName>
        <ecNumber evidence="3">2.7.13.3</ecNumber>
    </recommendedName>
</protein>
<gene>
    <name evidence="12" type="ORF">SAMN05428963_11099</name>
</gene>
<comment type="subcellular location">
    <subcellularLocation>
        <location evidence="2">Membrane</location>
    </subcellularLocation>
</comment>
<evidence type="ECO:0000256" key="5">
    <source>
        <dbReference type="ARBA" id="ARBA00022679"/>
    </source>
</evidence>
<dbReference type="CDD" id="cd00082">
    <property type="entry name" value="HisKA"/>
    <property type="match status" value="1"/>
</dbReference>
<dbReference type="SUPFAM" id="SSF55874">
    <property type="entry name" value="ATPase domain of HSP90 chaperone/DNA topoisomerase II/histidine kinase"/>
    <property type="match status" value="1"/>
</dbReference>
<dbReference type="PRINTS" id="PR00344">
    <property type="entry name" value="BCTRLSENSOR"/>
</dbReference>
<evidence type="ECO:0000256" key="3">
    <source>
        <dbReference type="ARBA" id="ARBA00012438"/>
    </source>
</evidence>
<dbReference type="SUPFAM" id="SSF47384">
    <property type="entry name" value="Homodimeric domain of signal transducing histidine kinase"/>
    <property type="match status" value="1"/>
</dbReference>
<keyword evidence="8 10" id="KW-1133">Transmembrane helix</keyword>
<dbReference type="Pfam" id="PF02518">
    <property type="entry name" value="HATPase_c"/>
    <property type="match status" value="1"/>
</dbReference>
<dbReference type="AlphaFoldDB" id="A0A1T4SEK2"/>
<organism evidence="12 13">
    <name type="scientific">Consotaella salsifontis</name>
    <dbReference type="NCBI Taxonomy" id="1365950"/>
    <lineage>
        <taxon>Bacteria</taxon>
        <taxon>Pseudomonadati</taxon>
        <taxon>Pseudomonadota</taxon>
        <taxon>Alphaproteobacteria</taxon>
        <taxon>Hyphomicrobiales</taxon>
        <taxon>Aurantimonadaceae</taxon>
        <taxon>Consotaella</taxon>
    </lineage>
</organism>
<feature type="domain" description="Histidine kinase" evidence="11">
    <location>
        <begin position="265"/>
        <end position="469"/>
    </location>
</feature>
<evidence type="ECO:0000256" key="7">
    <source>
        <dbReference type="ARBA" id="ARBA00022777"/>
    </source>
</evidence>
<keyword evidence="13" id="KW-1185">Reference proteome</keyword>
<keyword evidence="6 10" id="KW-0812">Transmembrane</keyword>
<evidence type="ECO:0000256" key="1">
    <source>
        <dbReference type="ARBA" id="ARBA00000085"/>
    </source>
</evidence>
<evidence type="ECO:0000256" key="4">
    <source>
        <dbReference type="ARBA" id="ARBA00022553"/>
    </source>
</evidence>
<dbReference type="EMBL" id="FUXL01000010">
    <property type="protein sequence ID" value="SKA26576.1"/>
    <property type="molecule type" value="Genomic_DNA"/>
</dbReference>
<dbReference type="PANTHER" id="PTHR45436:SF5">
    <property type="entry name" value="SENSOR HISTIDINE KINASE TRCS"/>
    <property type="match status" value="1"/>
</dbReference>
<dbReference type="InterPro" id="IPR004358">
    <property type="entry name" value="Sig_transdc_His_kin-like_C"/>
</dbReference>
<dbReference type="InterPro" id="IPR003594">
    <property type="entry name" value="HATPase_dom"/>
</dbReference>
<dbReference type="RefSeq" id="WP_078709200.1">
    <property type="nucleotide sequence ID" value="NZ_FUXL01000010.1"/>
</dbReference>
<proteinExistence type="predicted"/>
<reference evidence="12 13" key="1">
    <citation type="submission" date="2017-02" db="EMBL/GenBank/DDBJ databases">
        <authorList>
            <person name="Peterson S.W."/>
        </authorList>
    </citation>
    <scope>NUCLEOTIDE SEQUENCE [LARGE SCALE GENOMIC DNA]</scope>
    <source>
        <strain evidence="12 13">USBA 369</strain>
    </source>
</reference>
<evidence type="ECO:0000256" key="10">
    <source>
        <dbReference type="SAM" id="Phobius"/>
    </source>
</evidence>
<evidence type="ECO:0000259" key="11">
    <source>
        <dbReference type="PROSITE" id="PS50109"/>
    </source>
</evidence>
<dbReference type="InterPro" id="IPR003661">
    <property type="entry name" value="HisK_dim/P_dom"/>
</dbReference>
<dbReference type="Gene3D" id="1.10.287.130">
    <property type="match status" value="1"/>
</dbReference>
<dbReference type="PANTHER" id="PTHR45436">
    <property type="entry name" value="SENSOR HISTIDINE KINASE YKOH"/>
    <property type="match status" value="1"/>
</dbReference>
<keyword evidence="7 12" id="KW-0418">Kinase</keyword>
<dbReference type="SMART" id="SM00388">
    <property type="entry name" value="HisKA"/>
    <property type="match status" value="1"/>
</dbReference>
<dbReference type="STRING" id="1365950.SAMN05428963_11099"/>
<dbReference type="EC" id="2.7.13.3" evidence="3"/>
<keyword evidence="5" id="KW-0808">Transferase</keyword>
<evidence type="ECO:0000313" key="13">
    <source>
        <dbReference type="Proteomes" id="UP000190135"/>
    </source>
</evidence>
<feature type="transmembrane region" description="Helical" evidence="10">
    <location>
        <begin position="166"/>
        <end position="189"/>
    </location>
</feature>
<name>A0A1T4SEK2_9HYPH</name>
<dbReference type="InterPro" id="IPR036097">
    <property type="entry name" value="HisK_dim/P_sf"/>
</dbReference>
<evidence type="ECO:0000256" key="8">
    <source>
        <dbReference type="ARBA" id="ARBA00022989"/>
    </source>
</evidence>
<accession>A0A1T4SEK2</accession>
<dbReference type="InterPro" id="IPR036890">
    <property type="entry name" value="HATPase_C_sf"/>
</dbReference>
<dbReference type="InterPro" id="IPR005467">
    <property type="entry name" value="His_kinase_dom"/>
</dbReference>
<keyword evidence="9 10" id="KW-0472">Membrane</keyword>
<evidence type="ECO:0000256" key="6">
    <source>
        <dbReference type="ARBA" id="ARBA00022692"/>
    </source>
</evidence>
<comment type="catalytic activity">
    <reaction evidence="1">
        <text>ATP + protein L-histidine = ADP + protein N-phospho-L-histidine.</text>
        <dbReference type="EC" id="2.7.13.3"/>
    </reaction>
</comment>
<keyword evidence="4" id="KW-0597">Phosphoprotein</keyword>
<evidence type="ECO:0000256" key="9">
    <source>
        <dbReference type="ARBA" id="ARBA00023136"/>
    </source>
</evidence>
<evidence type="ECO:0000256" key="2">
    <source>
        <dbReference type="ARBA" id="ARBA00004370"/>
    </source>
</evidence>
<dbReference type="SMART" id="SM00387">
    <property type="entry name" value="HATPase_c"/>
    <property type="match status" value="1"/>
</dbReference>
<dbReference type="Gene3D" id="3.30.565.10">
    <property type="entry name" value="Histidine kinase-like ATPase, C-terminal domain"/>
    <property type="match status" value="1"/>
</dbReference>
<sequence length="483" mass="51843">MRSLAAPKRWPLSVKVPLAVAALMILVGAVLSERVLAGLAETQKVHLMDLAQSYLDGLSSALAPSILRDDTWAMFDAIERAESLNKGVRSIETVVTDTEGAVIAASDPRRHRLGSIPANVSQAPFTFIPGGNEAEATRQISYPGRTIAIIHARFDTRQLAAQRRDVLRSLIITNGTLTILLAGAGWLLVYRMMRPVRILTHHLGSAERQIPASIPARVIAQQGGEFAQSFRAYNAMATWLAERESLRLRLAEEERLASLGRLASTLAHEINNPLAGLFNVLATLRSHGEEPLQRQRSIDLLDRGLRGIRDVVQAALTLHRSDAVRALAPCDIEDLGLLVGPEAARRNVLLRIDATLPAAIDLPSGPIRQALLNLVLNAVAASPPGSQVVLSARCDTASFTASVSDEGHGIAEREAAILTGRSSTSILELGSGVGLWATRHLIDDLGGSIGVRRADPHGTIVDVSIPLHAPVPQHASKEMFDVA</sequence>
<dbReference type="InterPro" id="IPR050428">
    <property type="entry name" value="TCS_sensor_his_kinase"/>
</dbReference>
<dbReference type="PROSITE" id="PS50109">
    <property type="entry name" value="HIS_KIN"/>
    <property type="match status" value="1"/>
</dbReference>
<dbReference type="Proteomes" id="UP000190135">
    <property type="component" value="Unassembled WGS sequence"/>
</dbReference>
<dbReference type="GO" id="GO:0016020">
    <property type="term" value="C:membrane"/>
    <property type="evidence" value="ECO:0007669"/>
    <property type="project" value="UniProtKB-SubCell"/>
</dbReference>
<dbReference type="OrthoDB" id="7818322at2"/>